<comment type="similarity">
    <text evidence="1">Belongs to the disease resistance NB-LRR family.</text>
</comment>
<dbReference type="InterPro" id="IPR036388">
    <property type="entry name" value="WH-like_DNA-bd_sf"/>
</dbReference>
<dbReference type="InterPro" id="IPR050905">
    <property type="entry name" value="Plant_NBS-LRR"/>
</dbReference>
<keyword evidence="6" id="KW-0067">ATP-binding</keyword>
<evidence type="ECO:0000256" key="1">
    <source>
        <dbReference type="ARBA" id="ARBA00008894"/>
    </source>
</evidence>
<dbReference type="eggNOG" id="KOG4658">
    <property type="taxonomic scope" value="Eukaryota"/>
</dbReference>
<dbReference type="GO" id="GO:0005524">
    <property type="term" value="F:ATP binding"/>
    <property type="evidence" value="ECO:0007669"/>
    <property type="project" value="UniProtKB-KW"/>
</dbReference>
<dbReference type="PRINTS" id="PR00364">
    <property type="entry name" value="DISEASERSIST"/>
</dbReference>
<dbReference type="Pfam" id="PF00931">
    <property type="entry name" value="NB-ARC"/>
    <property type="match status" value="1"/>
</dbReference>
<feature type="domain" description="AAA+ ATPase" evidence="7">
    <location>
        <begin position="178"/>
        <end position="314"/>
    </location>
</feature>
<dbReference type="InterPro" id="IPR057135">
    <property type="entry name" value="At4g27190-like_LRR"/>
</dbReference>
<dbReference type="EMBL" id="EQ973883">
    <property type="protein sequence ID" value="EEF40599.1"/>
    <property type="molecule type" value="Genomic_DNA"/>
</dbReference>
<evidence type="ECO:0000259" key="7">
    <source>
        <dbReference type="SMART" id="SM00382"/>
    </source>
</evidence>
<dbReference type="InterPro" id="IPR027417">
    <property type="entry name" value="P-loop_NTPase"/>
</dbReference>
<evidence type="ECO:0000256" key="6">
    <source>
        <dbReference type="ARBA" id="ARBA00022840"/>
    </source>
</evidence>
<keyword evidence="9" id="KW-1185">Reference proteome</keyword>
<dbReference type="Gene3D" id="1.10.10.10">
    <property type="entry name" value="Winged helix-like DNA-binding domain superfamily/Winged helix DNA-binding domain"/>
    <property type="match status" value="1"/>
</dbReference>
<gene>
    <name evidence="8" type="ORF">RCOM_1331600</name>
</gene>
<dbReference type="InterPro" id="IPR042197">
    <property type="entry name" value="Apaf_helical"/>
</dbReference>
<dbReference type="GO" id="GO:0006952">
    <property type="term" value="P:defense response"/>
    <property type="evidence" value="ECO:0007669"/>
    <property type="project" value="UniProtKB-KW"/>
</dbReference>
<sequence length="1486" mass="170319">MEYLIAIVSSGASEIGKSLAISIKRHIGYLVYYNRNITNLQDERKKLDDKMVEADQFVQDANRKFKVPIPSVPRWKEEADKLNQKVGEFFEKETPGASNRCLNGRCQYPWSRYSSSRKASKMTEDIREKIRDAPDFGIVAYDAPQPNLGSTFNLEGVKDFESRLSVMNDVWEALKNDELSMIGICGMAGVGKTTLVKKLVKRIETENLFGVVAMTVVSQNPNSTIQDVIIERFSLQFEEKTLVGRASKLHEWIMKCDKRVLLILDDVWEKVDFEAIGLPLNGDRKGYKIVLTSRRDDLCTKIGSQKNFLIDILKEEEARGLFKVTVGNSIEGNLVGIACEIADRCGGLPIAIVALAKALKSKPKHRWDDALLQLKTSNMKGILEMGEVDSRLKLSIDLLESDQAKALLFLCCLFPEDYSVPVEHLVGHGIGLGWFQNVQFLYQARDRVRTLIDELKESFLLLEGDSDEYESVKMHDLIRDVAIVIAKDNSGYLVCCNSNMKSWPAEMDRYKNFTAISLVRIKIDEHLVDLECPKLQLLQLWCENDSQPLPNNSFGGMKELKVLSLEIPLLPQPLDVLKKLRTLHLYRLKYGEISAIGALITLEILRIETDWDSYLKELPIEIGRLRNLRVLNLSSMSSLRYIPLGVLSKMSNLEELYVSTKFMAWGLIEDGKENASLKELESHPITALEIYVFNFLVFPKEWVISNLSRFKVVIGTHFKYNSYGKDSMNELYIEGDGNDVLASGFSALLRNTEVLGLKVNNLKNCLLELEDEGSEETSQLRNKDLCFYKLKDVRIFESHEMKYVFPLSMARGLKQLQSINIKYCDEIEGIFYGKEEDDEKIISKDDDSDIEFPQLKMLYLYNLPKLIGFWIHKDKVLSDISKQSSASHINEKTRIGPSLFSSHRLQLPNLQELNLRDCGLLKVVFSTSIAGQLMQLKKLTLRRCKRIEYVVAGGEEDHKRKTKIVFPMLMSIYFSELPELVAFYPDGHTSFGSLNELKVRNCPKMKTFPSIYPSVDSTVQWQSSNQQLQSSQEPTEVSLLKNKFTSSHNYDHTGTCCAFSFKSIEALRNLNKLALFKNDEFEVIFSFEEWRSDGVMLSVLEKLELSFLPKLAHIWFKIPPEITAFQNLKELDVYDCSSLKYIFSPCAIKLLVRLEKVIVDECHGIEAIVAEEEEEEEEEESHRNIIFPQLRFLQLTSLTKLKSFCSDRSTTVEFPLLEDLRLKNVGAMMEEKVQYQNKGEFGHSYSHAETCPPFTIRSIKRIRNLKRLEVGSCQSLEVIYLFEENHADGVLFNNLEELRLDFLPNFKHVLLKIPPEISAFQNLKKINIEYCDHLKYLFSPPVAKLLVKLEVVRIIECKMVEAMVAEEKLEAEARSDRIVFPRLRFLELQSLHKFKSFCIENSVTVELPLLEDLKLVHCHQIRTFSYGSVITPKLKTMRIDSRYYQLEKDLNTTLLEMCSKRGKDAMDANIVDVAGPFKHEVDVKSK</sequence>
<dbReference type="Proteomes" id="UP000008311">
    <property type="component" value="Unassembled WGS sequence"/>
</dbReference>
<keyword evidence="4" id="KW-0547">Nucleotide-binding</keyword>
<keyword evidence="3" id="KW-0677">Repeat</keyword>
<dbReference type="EC" id="3.1.3.16" evidence="8"/>
<dbReference type="Gene3D" id="1.10.8.430">
    <property type="entry name" value="Helical domain of apoptotic protease-activating factors"/>
    <property type="match status" value="1"/>
</dbReference>
<dbReference type="Gene3D" id="3.40.50.300">
    <property type="entry name" value="P-loop containing nucleotide triphosphate hydrolases"/>
    <property type="match status" value="1"/>
</dbReference>
<dbReference type="OMA" id="ILECHEM"/>
<dbReference type="InParanoid" id="B9S720"/>
<dbReference type="PANTHER" id="PTHR33463:SF183">
    <property type="entry name" value="NB-ARC DOMAIN DISEASE RESISTANCE PROTEIN"/>
    <property type="match status" value="1"/>
</dbReference>
<dbReference type="Gene3D" id="3.80.10.10">
    <property type="entry name" value="Ribonuclease Inhibitor"/>
    <property type="match status" value="4"/>
</dbReference>
<evidence type="ECO:0000256" key="5">
    <source>
        <dbReference type="ARBA" id="ARBA00022821"/>
    </source>
</evidence>
<dbReference type="InterPro" id="IPR003593">
    <property type="entry name" value="AAA+_ATPase"/>
</dbReference>
<evidence type="ECO:0000256" key="2">
    <source>
        <dbReference type="ARBA" id="ARBA00022614"/>
    </source>
</evidence>
<dbReference type="PANTHER" id="PTHR33463">
    <property type="entry name" value="NB-ARC DOMAIN-CONTAINING PROTEIN-RELATED"/>
    <property type="match status" value="1"/>
</dbReference>
<keyword evidence="5" id="KW-0611">Plant defense</keyword>
<keyword evidence="2" id="KW-0433">Leucine-rich repeat</keyword>
<dbReference type="OrthoDB" id="845685at2759"/>
<evidence type="ECO:0000313" key="8">
    <source>
        <dbReference type="EMBL" id="EEF40599.1"/>
    </source>
</evidence>
<evidence type="ECO:0000313" key="9">
    <source>
        <dbReference type="Proteomes" id="UP000008311"/>
    </source>
</evidence>
<dbReference type="GO" id="GO:0004722">
    <property type="term" value="F:protein serine/threonine phosphatase activity"/>
    <property type="evidence" value="ECO:0007669"/>
    <property type="project" value="UniProtKB-EC"/>
</dbReference>
<organism evidence="8 9">
    <name type="scientific">Ricinus communis</name>
    <name type="common">Castor bean</name>
    <dbReference type="NCBI Taxonomy" id="3988"/>
    <lineage>
        <taxon>Eukaryota</taxon>
        <taxon>Viridiplantae</taxon>
        <taxon>Streptophyta</taxon>
        <taxon>Embryophyta</taxon>
        <taxon>Tracheophyta</taxon>
        <taxon>Spermatophyta</taxon>
        <taxon>Magnoliopsida</taxon>
        <taxon>eudicotyledons</taxon>
        <taxon>Gunneridae</taxon>
        <taxon>Pentapetalae</taxon>
        <taxon>rosids</taxon>
        <taxon>fabids</taxon>
        <taxon>Malpighiales</taxon>
        <taxon>Euphorbiaceae</taxon>
        <taxon>Acalyphoideae</taxon>
        <taxon>Acalypheae</taxon>
        <taxon>Ricinus</taxon>
    </lineage>
</organism>
<dbReference type="SMART" id="SM00382">
    <property type="entry name" value="AAA"/>
    <property type="match status" value="1"/>
</dbReference>
<dbReference type="InterPro" id="IPR032675">
    <property type="entry name" value="LRR_dom_sf"/>
</dbReference>
<dbReference type="Pfam" id="PF23247">
    <property type="entry name" value="LRR_RPS2"/>
    <property type="match status" value="4"/>
</dbReference>
<keyword evidence="8" id="KW-0378">Hydrolase</keyword>
<dbReference type="InterPro" id="IPR002182">
    <property type="entry name" value="NB-ARC"/>
</dbReference>
<dbReference type="GO" id="GO:0043531">
    <property type="term" value="F:ADP binding"/>
    <property type="evidence" value="ECO:0007669"/>
    <property type="project" value="InterPro"/>
</dbReference>
<proteinExistence type="inferred from homology"/>
<dbReference type="SUPFAM" id="SSF52058">
    <property type="entry name" value="L domain-like"/>
    <property type="match status" value="2"/>
</dbReference>
<protein>
    <submittedName>
        <fullName evidence="8">Disease resistance protein RFL1, putative</fullName>
        <ecNumber evidence="8">3.1.3.16</ecNumber>
    </submittedName>
</protein>
<evidence type="ECO:0000256" key="3">
    <source>
        <dbReference type="ARBA" id="ARBA00022737"/>
    </source>
</evidence>
<accession>B9S720</accession>
<dbReference type="SUPFAM" id="SSF52047">
    <property type="entry name" value="RNI-like"/>
    <property type="match status" value="1"/>
</dbReference>
<reference evidence="9" key="1">
    <citation type="journal article" date="2010" name="Nat. Biotechnol.">
        <title>Draft genome sequence of the oilseed species Ricinus communis.</title>
        <authorList>
            <person name="Chan A.P."/>
            <person name="Crabtree J."/>
            <person name="Zhao Q."/>
            <person name="Lorenzi H."/>
            <person name="Orvis J."/>
            <person name="Puiu D."/>
            <person name="Melake-Berhan A."/>
            <person name="Jones K.M."/>
            <person name="Redman J."/>
            <person name="Chen G."/>
            <person name="Cahoon E.B."/>
            <person name="Gedil M."/>
            <person name="Stanke M."/>
            <person name="Haas B.J."/>
            <person name="Wortman J.R."/>
            <person name="Fraser-Liggett C.M."/>
            <person name="Ravel J."/>
            <person name="Rabinowicz P.D."/>
        </authorList>
    </citation>
    <scope>NUCLEOTIDE SEQUENCE [LARGE SCALE GENOMIC DNA]</scope>
    <source>
        <strain evidence="9">cv. Hale</strain>
    </source>
</reference>
<dbReference type="FunFam" id="3.40.50.300:FF:001091">
    <property type="entry name" value="Probable disease resistance protein At1g61300"/>
    <property type="match status" value="1"/>
</dbReference>
<name>B9S720_RICCO</name>
<dbReference type="SUPFAM" id="SSF52540">
    <property type="entry name" value="P-loop containing nucleoside triphosphate hydrolases"/>
    <property type="match status" value="1"/>
</dbReference>
<evidence type="ECO:0000256" key="4">
    <source>
        <dbReference type="ARBA" id="ARBA00022741"/>
    </source>
</evidence>